<dbReference type="InterPro" id="IPR016181">
    <property type="entry name" value="Acyl_CoA_acyltransferase"/>
</dbReference>
<dbReference type="Gene3D" id="3.40.630.30">
    <property type="match status" value="1"/>
</dbReference>
<sequence>MENHTIRKAVTADAKFISLLAKINFSEAYGNLFHSKKKLRTYINNVFSIEKIKTSLEKEENIFWIAFVGDLPVGYAKLKKNSPVPNTNFNNAAELQKVCILKEYIIESNGRQLKADFFKEIQQLQIHRVWLREIYINEKTLNFYRTHNFHKYDSHSFSIEKEDFVFNIMMKTF</sequence>
<organism evidence="2 3">
    <name type="scientific">Kordia antarctica</name>
    <dbReference type="NCBI Taxonomy" id="1218801"/>
    <lineage>
        <taxon>Bacteria</taxon>
        <taxon>Pseudomonadati</taxon>
        <taxon>Bacteroidota</taxon>
        <taxon>Flavobacteriia</taxon>
        <taxon>Flavobacteriales</taxon>
        <taxon>Flavobacteriaceae</taxon>
        <taxon>Kordia</taxon>
    </lineage>
</organism>
<dbReference type="KEGG" id="kan:IMCC3317_33990"/>
<evidence type="ECO:0000313" key="3">
    <source>
        <dbReference type="Proteomes" id="UP000464657"/>
    </source>
</evidence>
<protein>
    <recommendedName>
        <fullName evidence="1">N-acetyltransferase domain-containing protein</fullName>
    </recommendedName>
</protein>
<keyword evidence="3" id="KW-1185">Reference proteome</keyword>
<name>A0A7L4ZP85_9FLAO</name>
<dbReference type="SUPFAM" id="SSF55729">
    <property type="entry name" value="Acyl-CoA N-acyltransferases (Nat)"/>
    <property type="match status" value="1"/>
</dbReference>
<dbReference type="RefSeq" id="WP_160130587.1">
    <property type="nucleotide sequence ID" value="NZ_CP019288.1"/>
</dbReference>
<evidence type="ECO:0000259" key="1">
    <source>
        <dbReference type="Pfam" id="PF00583"/>
    </source>
</evidence>
<dbReference type="OrthoDB" id="7205533at2"/>
<reference evidence="2 3" key="1">
    <citation type="journal article" date="2013" name="Int. J. Syst. Evol. Microbiol.">
        <title>Kordia antarctica sp. nov., isolated from Antarctic seawater.</title>
        <authorList>
            <person name="Baek K."/>
            <person name="Choi A."/>
            <person name="Kang I."/>
            <person name="Lee K."/>
            <person name="Cho J.C."/>
        </authorList>
    </citation>
    <scope>NUCLEOTIDE SEQUENCE [LARGE SCALE GENOMIC DNA]</scope>
    <source>
        <strain evidence="2 3">IMCC3317</strain>
    </source>
</reference>
<dbReference type="EMBL" id="CP019288">
    <property type="protein sequence ID" value="QHI38016.1"/>
    <property type="molecule type" value="Genomic_DNA"/>
</dbReference>
<proteinExistence type="predicted"/>
<feature type="domain" description="N-acetyltransferase" evidence="1">
    <location>
        <begin position="55"/>
        <end position="149"/>
    </location>
</feature>
<dbReference type="Proteomes" id="UP000464657">
    <property type="component" value="Chromosome"/>
</dbReference>
<accession>A0A7L4ZP85</accession>
<dbReference type="GO" id="GO:0016747">
    <property type="term" value="F:acyltransferase activity, transferring groups other than amino-acyl groups"/>
    <property type="evidence" value="ECO:0007669"/>
    <property type="project" value="InterPro"/>
</dbReference>
<dbReference type="InterPro" id="IPR000182">
    <property type="entry name" value="GNAT_dom"/>
</dbReference>
<dbReference type="AlphaFoldDB" id="A0A7L4ZP85"/>
<gene>
    <name evidence="2" type="ORF">IMCC3317_33990</name>
</gene>
<evidence type="ECO:0000313" key="2">
    <source>
        <dbReference type="EMBL" id="QHI38016.1"/>
    </source>
</evidence>
<dbReference type="Pfam" id="PF00583">
    <property type="entry name" value="Acetyltransf_1"/>
    <property type="match status" value="1"/>
</dbReference>